<dbReference type="PANTHER" id="PTHR12358:SF54">
    <property type="entry name" value="SPHINGOSINE KINASE RELATED PROTEIN"/>
    <property type="match status" value="1"/>
</dbReference>
<dbReference type="OrthoDB" id="142078at2"/>
<evidence type="ECO:0000256" key="2">
    <source>
        <dbReference type="ARBA" id="ARBA00005983"/>
    </source>
</evidence>
<dbReference type="Proteomes" id="UP000014148">
    <property type="component" value="Unassembled WGS sequence"/>
</dbReference>
<evidence type="ECO:0000259" key="9">
    <source>
        <dbReference type="PROSITE" id="PS50146"/>
    </source>
</evidence>
<dbReference type="PATRIC" id="fig|1158601.3.peg.2806"/>
<dbReference type="GO" id="GO:0005524">
    <property type="term" value="F:ATP binding"/>
    <property type="evidence" value="ECO:0007669"/>
    <property type="project" value="UniProtKB-KW"/>
</dbReference>
<evidence type="ECO:0000313" key="11">
    <source>
        <dbReference type="EMBL" id="EOT66500.1"/>
    </source>
</evidence>
<dbReference type="EMBL" id="AJAK01000019">
    <property type="protein sequence ID" value="EOH75831.1"/>
    <property type="molecule type" value="Genomic_DNA"/>
</dbReference>
<dbReference type="GO" id="GO:0016301">
    <property type="term" value="F:kinase activity"/>
    <property type="evidence" value="ECO:0007669"/>
    <property type="project" value="UniProtKB-KW"/>
</dbReference>
<dbReference type="PANTHER" id="PTHR12358">
    <property type="entry name" value="SPHINGOSINE KINASE"/>
    <property type="match status" value="1"/>
</dbReference>
<evidence type="ECO:0000256" key="3">
    <source>
        <dbReference type="ARBA" id="ARBA00022679"/>
    </source>
</evidence>
<dbReference type="GeneID" id="79786118"/>
<evidence type="ECO:0000313" key="13">
    <source>
        <dbReference type="Proteomes" id="UP000014148"/>
    </source>
</evidence>
<comment type="similarity">
    <text evidence="2">Belongs to the diacylglycerol/lipid kinase family.</text>
</comment>
<dbReference type="Pfam" id="PF00781">
    <property type="entry name" value="DAGK_cat"/>
    <property type="match status" value="1"/>
</dbReference>
<keyword evidence="13" id="KW-1185">Reference proteome</keyword>
<feature type="domain" description="DAGKc" evidence="9">
    <location>
        <begin position="1"/>
        <end position="129"/>
    </location>
</feature>
<dbReference type="RefSeq" id="WP_010741641.1">
    <property type="nucleotide sequence ID" value="NZ_KB946251.1"/>
</dbReference>
<evidence type="ECO:0000256" key="1">
    <source>
        <dbReference type="ARBA" id="ARBA00001946"/>
    </source>
</evidence>
<dbReference type="SUPFAM" id="SSF111331">
    <property type="entry name" value="NAD kinase/diacylglycerol kinase-like"/>
    <property type="match status" value="1"/>
</dbReference>
<protein>
    <submittedName>
        <fullName evidence="10">YegS BmrU family lipid kinase</fullName>
    </submittedName>
</protein>
<dbReference type="EMBL" id="ASWA01000003">
    <property type="protein sequence ID" value="EOT66500.1"/>
    <property type="molecule type" value="Genomic_DNA"/>
</dbReference>
<dbReference type="STRING" id="71451.RV07_GL004067"/>
<dbReference type="Gene3D" id="3.40.50.10330">
    <property type="entry name" value="Probable inorganic polyphosphate/atp-NAD kinase, domain 1"/>
    <property type="match status" value="1"/>
</dbReference>
<reference evidence="10 12" key="1">
    <citation type="submission" date="2013-02" db="EMBL/GenBank/DDBJ databases">
        <title>The Genome Sequence of Enterococcus malodoratus ATCC_43197.</title>
        <authorList>
            <consortium name="The Broad Institute Genome Sequencing Platform"/>
            <consortium name="The Broad Institute Genome Sequencing Center for Infectious Disease"/>
            <person name="Earl A.M."/>
            <person name="Gilmore M.S."/>
            <person name="Lebreton F."/>
            <person name="Walker B."/>
            <person name="Young S.K."/>
            <person name="Zeng Q."/>
            <person name="Gargeya S."/>
            <person name="Fitzgerald M."/>
            <person name="Haas B."/>
            <person name="Abouelleil A."/>
            <person name="Alvarado L."/>
            <person name="Arachchi H.M."/>
            <person name="Berlin A.M."/>
            <person name="Chapman S.B."/>
            <person name="Dewar J."/>
            <person name="Goldberg J."/>
            <person name="Griggs A."/>
            <person name="Gujja S."/>
            <person name="Hansen M."/>
            <person name="Howarth C."/>
            <person name="Imamovic A."/>
            <person name="Larimer J."/>
            <person name="McCowan C."/>
            <person name="Murphy C."/>
            <person name="Neiman D."/>
            <person name="Pearson M."/>
            <person name="Priest M."/>
            <person name="Roberts A."/>
            <person name="Saif S."/>
            <person name="Shea T."/>
            <person name="Sisk P."/>
            <person name="Sykes S."/>
            <person name="Wortman J."/>
            <person name="Nusbaum C."/>
            <person name="Birren B."/>
        </authorList>
    </citation>
    <scope>NUCLEOTIDE SEQUENCE [LARGE SCALE GENOMIC DNA]</scope>
    <source>
        <strain evidence="10 12">ATCC 43197</strain>
    </source>
</reference>
<name>R2R5E9_9ENTE</name>
<evidence type="ECO:0000256" key="5">
    <source>
        <dbReference type="ARBA" id="ARBA00022777"/>
    </source>
</evidence>
<sequence length="297" mass="33008">MRYGIFFNPNAGDGDAEELAKKMREKFEQAGHSADFLTAPDPDQAIEEVKSALDDHDGIVAIGGDGSLNIVGTAFVQAGKSLPLGIIPGGTINNFAKRWHLPMDEEAAMDVIIAGHQRKVGIAACQDRQKAVISSFTFGSFADISNEVRQSEKRKFGLIVYPLKALKQIGKDTSYPVEITADDYHEKLKVWFALSTTTHSIGGREYVDSDLDDLHVSILHNMRFRKLLQLLRFVFTGRLKDSDAMTYLETSKLELKPLTDKKIYSRIDGDKGPALPLTVEFLADFVPLYVPEEDEKN</sequence>
<dbReference type="InterPro" id="IPR045540">
    <property type="entry name" value="YegS/DAGK_C"/>
</dbReference>
<keyword evidence="6" id="KW-0067">ATP-binding</keyword>
<dbReference type="Proteomes" id="UP000013783">
    <property type="component" value="Unassembled WGS sequence"/>
</dbReference>
<dbReference type="InterPro" id="IPR050187">
    <property type="entry name" value="Lipid_Phosphate_FormReg"/>
</dbReference>
<comment type="caution">
    <text evidence="10">The sequence shown here is derived from an EMBL/GenBank/DDBJ whole genome shotgun (WGS) entry which is preliminary data.</text>
</comment>
<dbReference type="Pfam" id="PF19279">
    <property type="entry name" value="YegS_C"/>
    <property type="match status" value="1"/>
</dbReference>
<gene>
    <name evidence="11" type="ORF">I585_02021</name>
    <name evidence="10" type="ORF">UAI_02841</name>
</gene>
<evidence type="ECO:0000313" key="10">
    <source>
        <dbReference type="EMBL" id="EOH75831.1"/>
    </source>
</evidence>
<accession>R2R5E9</accession>
<dbReference type="Gene3D" id="2.60.200.40">
    <property type="match status" value="1"/>
</dbReference>
<dbReference type="AlphaFoldDB" id="R2R5E9"/>
<evidence type="ECO:0000256" key="4">
    <source>
        <dbReference type="ARBA" id="ARBA00022741"/>
    </source>
</evidence>
<comment type="cofactor">
    <cofactor evidence="1">
        <name>Mg(2+)</name>
        <dbReference type="ChEBI" id="CHEBI:18420"/>
    </cofactor>
</comment>
<organism evidence="10 12">
    <name type="scientific">Enterococcus malodoratus ATCC 43197</name>
    <dbReference type="NCBI Taxonomy" id="1158601"/>
    <lineage>
        <taxon>Bacteria</taxon>
        <taxon>Bacillati</taxon>
        <taxon>Bacillota</taxon>
        <taxon>Bacilli</taxon>
        <taxon>Lactobacillales</taxon>
        <taxon>Enterococcaceae</taxon>
        <taxon>Enterococcus</taxon>
    </lineage>
</organism>
<evidence type="ECO:0000313" key="12">
    <source>
        <dbReference type="Proteomes" id="UP000013783"/>
    </source>
</evidence>
<evidence type="ECO:0000256" key="6">
    <source>
        <dbReference type="ARBA" id="ARBA00022840"/>
    </source>
</evidence>
<reference evidence="11 13" key="2">
    <citation type="submission" date="2013-03" db="EMBL/GenBank/DDBJ databases">
        <title>The Genome Sequence of Enterococcus malodoratus ATCC_43197 (PacBio/Illumina hybrid assembly).</title>
        <authorList>
            <consortium name="The Broad Institute Genomics Platform"/>
            <consortium name="The Broad Institute Genome Sequencing Center for Infectious Disease"/>
            <person name="Earl A."/>
            <person name="Russ C."/>
            <person name="Gilmore M."/>
            <person name="Surin D."/>
            <person name="Walker B."/>
            <person name="Young S."/>
            <person name="Zeng Q."/>
            <person name="Gargeya S."/>
            <person name="Fitzgerald M."/>
            <person name="Haas B."/>
            <person name="Abouelleil A."/>
            <person name="Allen A.W."/>
            <person name="Alvarado L."/>
            <person name="Arachchi H.M."/>
            <person name="Berlin A.M."/>
            <person name="Chapman S.B."/>
            <person name="Gainer-Dewar J."/>
            <person name="Goldberg J."/>
            <person name="Griggs A."/>
            <person name="Gujja S."/>
            <person name="Hansen M."/>
            <person name="Howarth C."/>
            <person name="Imamovic A."/>
            <person name="Ireland A."/>
            <person name="Larimer J."/>
            <person name="McCowan C."/>
            <person name="Murphy C."/>
            <person name="Pearson M."/>
            <person name="Poon T.W."/>
            <person name="Priest M."/>
            <person name="Roberts A."/>
            <person name="Saif S."/>
            <person name="Shea T."/>
            <person name="Sisk P."/>
            <person name="Sykes S."/>
            <person name="Wortman J."/>
            <person name="Nusbaum C."/>
            <person name="Birren B."/>
        </authorList>
    </citation>
    <scope>NUCLEOTIDE SEQUENCE [LARGE SCALE GENOMIC DNA]</scope>
    <source>
        <strain evidence="11 13">ATCC 43197</strain>
    </source>
</reference>
<dbReference type="SMART" id="SM00046">
    <property type="entry name" value="DAGKc"/>
    <property type="match status" value="1"/>
</dbReference>
<dbReference type="PROSITE" id="PS50146">
    <property type="entry name" value="DAGK"/>
    <property type="match status" value="1"/>
</dbReference>
<keyword evidence="7" id="KW-0444">Lipid biosynthesis</keyword>
<keyword evidence="7" id="KW-0443">Lipid metabolism</keyword>
<keyword evidence="5 10" id="KW-0418">Kinase</keyword>
<keyword evidence="7" id="KW-0594">Phospholipid biosynthesis</keyword>
<evidence type="ECO:0000256" key="7">
    <source>
        <dbReference type="ARBA" id="ARBA00023209"/>
    </source>
</evidence>
<evidence type="ECO:0000256" key="8">
    <source>
        <dbReference type="ARBA" id="ARBA00023264"/>
    </source>
</evidence>
<keyword evidence="3" id="KW-0808">Transferase</keyword>
<dbReference type="InterPro" id="IPR016064">
    <property type="entry name" value="NAD/diacylglycerol_kinase_sf"/>
</dbReference>
<proteinExistence type="inferred from homology"/>
<keyword evidence="4" id="KW-0547">Nucleotide-binding</keyword>
<keyword evidence="8" id="KW-1208">Phospholipid metabolism</keyword>
<dbReference type="InterPro" id="IPR001206">
    <property type="entry name" value="Diacylglycerol_kinase_cat_dom"/>
</dbReference>
<dbReference type="GO" id="GO:0008654">
    <property type="term" value="P:phospholipid biosynthetic process"/>
    <property type="evidence" value="ECO:0007669"/>
    <property type="project" value="UniProtKB-KW"/>
</dbReference>
<dbReference type="InterPro" id="IPR017438">
    <property type="entry name" value="ATP-NAD_kinase_N"/>
</dbReference>
<dbReference type="eggNOG" id="COG1597">
    <property type="taxonomic scope" value="Bacteria"/>
</dbReference>